<feature type="region of interest" description="Disordered" evidence="1">
    <location>
        <begin position="1"/>
        <end position="65"/>
    </location>
</feature>
<gene>
    <name evidence="3" type="ORF">SCF082_LOCUS24705</name>
</gene>
<proteinExistence type="predicted"/>
<organism evidence="3 4">
    <name type="scientific">Durusdinium trenchii</name>
    <dbReference type="NCBI Taxonomy" id="1381693"/>
    <lineage>
        <taxon>Eukaryota</taxon>
        <taxon>Sar</taxon>
        <taxon>Alveolata</taxon>
        <taxon>Dinophyceae</taxon>
        <taxon>Suessiales</taxon>
        <taxon>Symbiodiniaceae</taxon>
        <taxon>Durusdinium</taxon>
    </lineage>
</organism>
<dbReference type="Proteomes" id="UP001642464">
    <property type="component" value="Unassembled WGS sequence"/>
</dbReference>
<feature type="compositionally biased region" description="Basic and acidic residues" evidence="1">
    <location>
        <begin position="32"/>
        <end position="48"/>
    </location>
</feature>
<keyword evidence="2" id="KW-0472">Membrane</keyword>
<evidence type="ECO:0000256" key="2">
    <source>
        <dbReference type="SAM" id="Phobius"/>
    </source>
</evidence>
<sequence>MAHDYDETDLGSLVEDMSSIPLKNPAEEGDERVELEQEEASVRLRRPEGASSGSRSMKPPLASRIDSRKDLRRPAPYRYDAYEQDDTFVDEPFRWSDAWGLICGLILLIFIVSVLSWAYLEDLREARELEEASSFDVELHGSQMWLTQTHGVEEMGVDMVYEITTLPLVGEFFDWLYDWFSEYRLRAAGRDDILEKVHNHQAKIQELSATECDVECEVDWDHLDQAPKIATPRPAVAAARAD</sequence>
<accession>A0ABP0LYT2</accession>
<evidence type="ECO:0000256" key="1">
    <source>
        <dbReference type="SAM" id="MobiDB-lite"/>
    </source>
</evidence>
<evidence type="ECO:0000313" key="3">
    <source>
        <dbReference type="EMBL" id="CAK9043119.1"/>
    </source>
</evidence>
<feature type="transmembrane region" description="Helical" evidence="2">
    <location>
        <begin position="98"/>
        <end position="120"/>
    </location>
</feature>
<protein>
    <submittedName>
        <fullName evidence="3">Mitochondrial</fullName>
    </submittedName>
</protein>
<name>A0ABP0LYT2_9DINO</name>
<keyword evidence="4" id="KW-1185">Reference proteome</keyword>
<reference evidence="3 4" key="1">
    <citation type="submission" date="2024-02" db="EMBL/GenBank/DDBJ databases">
        <authorList>
            <person name="Chen Y."/>
            <person name="Shah S."/>
            <person name="Dougan E. K."/>
            <person name="Thang M."/>
            <person name="Chan C."/>
        </authorList>
    </citation>
    <scope>NUCLEOTIDE SEQUENCE [LARGE SCALE GENOMIC DNA]</scope>
</reference>
<comment type="caution">
    <text evidence="3">The sequence shown here is derived from an EMBL/GenBank/DDBJ whole genome shotgun (WGS) entry which is preliminary data.</text>
</comment>
<evidence type="ECO:0000313" key="4">
    <source>
        <dbReference type="Proteomes" id="UP001642464"/>
    </source>
</evidence>
<dbReference type="EMBL" id="CAXAMM010018324">
    <property type="protein sequence ID" value="CAK9043119.1"/>
    <property type="molecule type" value="Genomic_DNA"/>
</dbReference>
<keyword evidence="2" id="KW-1133">Transmembrane helix</keyword>
<keyword evidence="2" id="KW-0812">Transmembrane</keyword>